<dbReference type="EMBL" id="CAKOGL010000018">
    <property type="protein sequence ID" value="CAH2097798.1"/>
    <property type="molecule type" value="Genomic_DNA"/>
</dbReference>
<feature type="transmembrane region" description="Helical" evidence="6">
    <location>
        <begin position="162"/>
        <end position="178"/>
    </location>
</feature>
<accession>A0AAU9UF95</accession>
<feature type="transmembrane region" description="Helical" evidence="6">
    <location>
        <begin position="91"/>
        <end position="109"/>
    </location>
</feature>
<dbReference type="PANTHER" id="PTHR10414:SF71">
    <property type="entry name" value="FI05338P"/>
    <property type="match status" value="1"/>
</dbReference>
<evidence type="ECO:0000256" key="3">
    <source>
        <dbReference type="ARBA" id="ARBA00022679"/>
    </source>
</evidence>
<comment type="caution">
    <text evidence="7">The sequence shown here is derived from an EMBL/GenBank/DDBJ whole genome shotgun (WGS) entry which is preliminary data.</text>
</comment>
<evidence type="ECO:0000256" key="4">
    <source>
        <dbReference type="ARBA" id="ARBA00023136"/>
    </source>
</evidence>
<keyword evidence="4 6" id="KW-0472">Membrane</keyword>
<dbReference type="Gene3D" id="1.20.120.1760">
    <property type="match status" value="1"/>
</dbReference>
<sequence length="390" mass="44952">MFSYKYLTQNHLKGFDKYKYSAIDTSPISKYMMHPTWNFITKFIPKWVAPNLLTFAGFLCMVVCTAILFIYDYDFTAAGRPGVTEIEEYRIPNIIFTLCAFLVFMAYNLDGVDGKQARRLGVSGPLGEMFDHGLDSYIVFLIPYCLISVYGRDYYSLSEFRAYLILMSIVLNFYVSHWEKYNTGTLYLPWGYDFSMWVSVLLFLQAGIYGPAVYKVYVFGNVKFVEALEAAIHATGLFTTLPIAIYNVWMSYKNKTGNMYSTLESMRPIWSMLAMTVTTTVWALCSPNNIIEKDPRVFFLAFGTVFSNIASRLIVAEMSKQRCDTISWLNIPLITTMVISLYQPHLERVALHVFFLFAIAAHVHYGVCVVRQMCDHFQIKCFIVPKEKRK</sequence>
<evidence type="ECO:0000313" key="8">
    <source>
        <dbReference type="Proteomes" id="UP001153954"/>
    </source>
</evidence>
<comment type="subcellular location">
    <subcellularLocation>
        <location evidence="1">Membrane</location>
    </subcellularLocation>
</comment>
<protein>
    <recommendedName>
        <fullName evidence="9">Ethanolaminephosphotransferase 1</fullName>
    </recommendedName>
</protein>
<dbReference type="GO" id="GO:0005789">
    <property type="term" value="C:endoplasmic reticulum membrane"/>
    <property type="evidence" value="ECO:0007669"/>
    <property type="project" value="TreeGrafter"/>
</dbReference>
<dbReference type="InterPro" id="IPR048254">
    <property type="entry name" value="CDP_ALCOHOL_P_TRANSF_CS"/>
</dbReference>
<feature type="transmembrane region" description="Helical" evidence="6">
    <location>
        <begin position="52"/>
        <end position="71"/>
    </location>
</feature>
<dbReference type="InterPro" id="IPR000462">
    <property type="entry name" value="CDP-OH_P_trans"/>
</dbReference>
<dbReference type="InterPro" id="IPR043130">
    <property type="entry name" value="CDP-OH_PTrfase_TM_dom"/>
</dbReference>
<dbReference type="Pfam" id="PF01066">
    <property type="entry name" value="CDP-OH_P_transf"/>
    <property type="match status" value="1"/>
</dbReference>
<feature type="transmembrane region" description="Helical" evidence="6">
    <location>
        <begin position="349"/>
        <end position="370"/>
    </location>
</feature>
<dbReference type="PANTHER" id="PTHR10414">
    <property type="entry name" value="ETHANOLAMINEPHOSPHOTRANSFERASE"/>
    <property type="match status" value="1"/>
</dbReference>
<evidence type="ECO:0000256" key="2">
    <source>
        <dbReference type="ARBA" id="ARBA00010441"/>
    </source>
</evidence>
<comment type="similarity">
    <text evidence="2 5">Belongs to the CDP-alcohol phosphatidyltransferase class-I family.</text>
</comment>
<evidence type="ECO:0000256" key="1">
    <source>
        <dbReference type="ARBA" id="ARBA00004370"/>
    </source>
</evidence>
<feature type="transmembrane region" description="Helical" evidence="6">
    <location>
        <begin position="269"/>
        <end position="291"/>
    </location>
</feature>
<dbReference type="Proteomes" id="UP001153954">
    <property type="component" value="Unassembled WGS sequence"/>
</dbReference>
<dbReference type="GO" id="GO:0006646">
    <property type="term" value="P:phosphatidylethanolamine biosynthetic process"/>
    <property type="evidence" value="ECO:0007669"/>
    <property type="project" value="TreeGrafter"/>
</dbReference>
<dbReference type="PIRSF" id="PIRSF015665">
    <property type="entry name" value="CHOPT"/>
    <property type="match status" value="1"/>
</dbReference>
<evidence type="ECO:0008006" key="9">
    <source>
        <dbReference type="Google" id="ProtNLM"/>
    </source>
</evidence>
<proteinExistence type="inferred from homology"/>
<dbReference type="FunFam" id="1.20.120.1760:FF:000016">
    <property type="entry name" value="ethanolaminephosphotransferase 1"/>
    <property type="match status" value="1"/>
</dbReference>
<evidence type="ECO:0000256" key="6">
    <source>
        <dbReference type="SAM" id="Phobius"/>
    </source>
</evidence>
<name>A0AAU9UF95_EUPED</name>
<keyword evidence="6" id="KW-0812">Transmembrane</keyword>
<keyword evidence="8" id="KW-1185">Reference proteome</keyword>
<keyword evidence="6" id="KW-1133">Transmembrane helix</keyword>
<dbReference type="InterPro" id="IPR014472">
    <property type="entry name" value="CHOPT"/>
</dbReference>
<dbReference type="GO" id="GO:0005794">
    <property type="term" value="C:Golgi apparatus"/>
    <property type="evidence" value="ECO:0007669"/>
    <property type="project" value="TreeGrafter"/>
</dbReference>
<feature type="transmembrane region" description="Helical" evidence="6">
    <location>
        <begin position="230"/>
        <end position="249"/>
    </location>
</feature>
<feature type="transmembrane region" description="Helical" evidence="6">
    <location>
        <begin position="190"/>
        <end position="210"/>
    </location>
</feature>
<dbReference type="AlphaFoldDB" id="A0AAU9UF95"/>
<evidence type="ECO:0000313" key="7">
    <source>
        <dbReference type="EMBL" id="CAH2097798.1"/>
    </source>
</evidence>
<keyword evidence="3 5" id="KW-0808">Transferase</keyword>
<reference evidence="7" key="1">
    <citation type="submission" date="2022-03" db="EMBL/GenBank/DDBJ databases">
        <authorList>
            <person name="Tunstrom K."/>
        </authorList>
    </citation>
    <scope>NUCLEOTIDE SEQUENCE</scope>
</reference>
<evidence type="ECO:0000256" key="5">
    <source>
        <dbReference type="RuleBase" id="RU003750"/>
    </source>
</evidence>
<organism evidence="7 8">
    <name type="scientific">Euphydryas editha</name>
    <name type="common">Edith's checkerspot</name>
    <dbReference type="NCBI Taxonomy" id="104508"/>
    <lineage>
        <taxon>Eukaryota</taxon>
        <taxon>Metazoa</taxon>
        <taxon>Ecdysozoa</taxon>
        <taxon>Arthropoda</taxon>
        <taxon>Hexapoda</taxon>
        <taxon>Insecta</taxon>
        <taxon>Pterygota</taxon>
        <taxon>Neoptera</taxon>
        <taxon>Endopterygota</taxon>
        <taxon>Lepidoptera</taxon>
        <taxon>Glossata</taxon>
        <taxon>Ditrysia</taxon>
        <taxon>Papilionoidea</taxon>
        <taxon>Nymphalidae</taxon>
        <taxon>Nymphalinae</taxon>
        <taxon>Euphydryas</taxon>
    </lineage>
</organism>
<dbReference type="GO" id="GO:0004307">
    <property type="term" value="F:ethanolaminephosphotransferase activity"/>
    <property type="evidence" value="ECO:0007669"/>
    <property type="project" value="TreeGrafter"/>
</dbReference>
<feature type="transmembrane region" description="Helical" evidence="6">
    <location>
        <begin position="297"/>
        <end position="315"/>
    </location>
</feature>
<dbReference type="PROSITE" id="PS00379">
    <property type="entry name" value="CDP_ALCOHOL_P_TRANSF"/>
    <property type="match status" value="1"/>
</dbReference>
<gene>
    <name evidence="7" type="ORF">EEDITHA_LOCUS12981</name>
</gene>